<reference evidence="1" key="1">
    <citation type="submission" date="2023-08" db="EMBL/GenBank/DDBJ databases">
        <title>Black Yeasts Isolated from many extreme environments.</title>
        <authorList>
            <person name="Coleine C."/>
            <person name="Stajich J.E."/>
            <person name="Selbmann L."/>
        </authorList>
    </citation>
    <scope>NUCLEOTIDE SEQUENCE</scope>
    <source>
        <strain evidence="1">CCFEE 5810</strain>
    </source>
</reference>
<evidence type="ECO:0000313" key="2">
    <source>
        <dbReference type="Proteomes" id="UP001310594"/>
    </source>
</evidence>
<dbReference type="Proteomes" id="UP001310594">
    <property type="component" value="Unassembled WGS sequence"/>
</dbReference>
<dbReference type="EMBL" id="JAVRQU010000001">
    <property type="protein sequence ID" value="KAK5708276.1"/>
    <property type="molecule type" value="Genomic_DNA"/>
</dbReference>
<sequence length="188" mass="21213">MAAARVFRLPDVLENILLNLNTRDLLFAQKINKASKAAIDTSLAIQKALFFAPGTADDVSTDCRGVVLEDRSAVMLNPLLFHDTEVKRYRDLALFKVKHMLWPVETSSQTRMFVTQPPAALITRLWIQRVVWGTQEGRDTGTWDHCKMSVSSGETFEVLVDQVKANMKKLEGQGYRLSTALLDMLVWS</sequence>
<proteinExistence type="predicted"/>
<dbReference type="AlphaFoldDB" id="A0AAN7WJG7"/>
<comment type="caution">
    <text evidence="1">The sequence shown here is derived from an EMBL/GenBank/DDBJ whole genome shotgun (WGS) entry which is preliminary data.</text>
</comment>
<evidence type="ECO:0008006" key="3">
    <source>
        <dbReference type="Google" id="ProtNLM"/>
    </source>
</evidence>
<evidence type="ECO:0000313" key="1">
    <source>
        <dbReference type="EMBL" id="KAK5708276.1"/>
    </source>
</evidence>
<name>A0AAN7WJG7_9PEZI</name>
<protein>
    <recommendedName>
        <fullName evidence="3">F-box domain-containing protein</fullName>
    </recommendedName>
</protein>
<gene>
    <name evidence="1" type="ORF">LTR97_000816</name>
</gene>
<organism evidence="1 2">
    <name type="scientific">Elasticomyces elasticus</name>
    <dbReference type="NCBI Taxonomy" id="574655"/>
    <lineage>
        <taxon>Eukaryota</taxon>
        <taxon>Fungi</taxon>
        <taxon>Dikarya</taxon>
        <taxon>Ascomycota</taxon>
        <taxon>Pezizomycotina</taxon>
        <taxon>Dothideomycetes</taxon>
        <taxon>Dothideomycetidae</taxon>
        <taxon>Mycosphaerellales</taxon>
        <taxon>Teratosphaeriaceae</taxon>
        <taxon>Elasticomyces</taxon>
    </lineage>
</organism>
<accession>A0AAN7WJG7</accession>